<name>A0A941D607_9CAUL</name>
<evidence type="ECO:0000313" key="3">
    <source>
        <dbReference type="Proteomes" id="UP000622580"/>
    </source>
</evidence>
<evidence type="ECO:0000313" key="2">
    <source>
        <dbReference type="EMBL" id="MBR7620798.1"/>
    </source>
</evidence>
<keyword evidence="1" id="KW-0732">Signal</keyword>
<proteinExistence type="predicted"/>
<dbReference type="RefSeq" id="WP_215341521.1">
    <property type="nucleotide sequence ID" value="NZ_JAGSGD010000001.1"/>
</dbReference>
<dbReference type="PROSITE" id="PS51257">
    <property type="entry name" value="PROKAR_LIPOPROTEIN"/>
    <property type="match status" value="1"/>
</dbReference>
<gene>
    <name evidence="2" type="ORF">JKL49_15495</name>
</gene>
<dbReference type="EMBL" id="JAGSGD010000001">
    <property type="protein sequence ID" value="MBR7620798.1"/>
    <property type="molecule type" value="Genomic_DNA"/>
</dbReference>
<sequence>MRRVWILAAAAVLASCSPKAKTGAEAKYAGLDEAILAWRQQIVKTDKACSAKADGCQSFEVGCKGEREITPIDQAKGVSAKLVVAMSWEGWDAVRSEYRPESGFSEFTKVDGGWLRGATAPVNLSTCVSS</sequence>
<protein>
    <recommendedName>
        <fullName evidence="4">Lipoprotein</fullName>
    </recommendedName>
</protein>
<feature type="signal peptide" evidence="1">
    <location>
        <begin position="1"/>
        <end position="20"/>
    </location>
</feature>
<evidence type="ECO:0008006" key="4">
    <source>
        <dbReference type="Google" id="ProtNLM"/>
    </source>
</evidence>
<dbReference type="AlphaFoldDB" id="A0A941D607"/>
<comment type="caution">
    <text evidence="2">The sequence shown here is derived from an EMBL/GenBank/DDBJ whole genome shotgun (WGS) entry which is preliminary data.</text>
</comment>
<accession>A0A941D607</accession>
<keyword evidence="3" id="KW-1185">Reference proteome</keyword>
<reference evidence="2" key="1">
    <citation type="submission" date="2021-04" db="EMBL/GenBank/DDBJ databases">
        <title>Draft genome assembly of strain Phenylobacterium sp. 20VBR1 using MiniION and Illumina platforms.</title>
        <authorList>
            <person name="Thomas F.A."/>
            <person name="Krishnan K.P."/>
            <person name="Sinha R.K."/>
        </authorList>
    </citation>
    <scope>NUCLEOTIDE SEQUENCE</scope>
    <source>
        <strain evidence="2">20VBR1</strain>
    </source>
</reference>
<dbReference type="Proteomes" id="UP000622580">
    <property type="component" value="Unassembled WGS sequence"/>
</dbReference>
<organism evidence="2 3">
    <name type="scientific">Phenylobacterium glaciei</name>
    <dbReference type="NCBI Taxonomy" id="2803784"/>
    <lineage>
        <taxon>Bacteria</taxon>
        <taxon>Pseudomonadati</taxon>
        <taxon>Pseudomonadota</taxon>
        <taxon>Alphaproteobacteria</taxon>
        <taxon>Caulobacterales</taxon>
        <taxon>Caulobacteraceae</taxon>
        <taxon>Phenylobacterium</taxon>
    </lineage>
</organism>
<evidence type="ECO:0000256" key="1">
    <source>
        <dbReference type="SAM" id="SignalP"/>
    </source>
</evidence>
<feature type="chain" id="PRO_5037943583" description="Lipoprotein" evidence="1">
    <location>
        <begin position="21"/>
        <end position="130"/>
    </location>
</feature>